<dbReference type="InterPro" id="IPR011814">
    <property type="entry name" value="BioC"/>
</dbReference>
<dbReference type="GO" id="GO:0102130">
    <property type="term" value="F:malonyl-CoA methyltransferase activity"/>
    <property type="evidence" value="ECO:0007669"/>
    <property type="project" value="UniProtKB-EC"/>
</dbReference>
<dbReference type="PANTHER" id="PTHR43861:SF1">
    <property type="entry name" value="TRANS-ACONITATE 2-METHYLTRANSFERASE"/>
    <property type="match status" value="1"/>
</dbReference>
<comment type="pathway">
    <text evidence="2 8">Cofactor biosynthesis; biotin biosynthesis.</text>
</comment>
<evidence type="ECO:0000259" key="9">
    <source>
        <dbReference type="Pfam" id="PF08241"/>
    </source>
</evidence>
<dbReference type="NCBIfam" id="TIGR02072">
    <property type="entry name" value="BioC"/>
    <property type="match status" value="1"/>
</dbReference>
<evidence type="ECO:0000256" key="3">
    <source>
        <dbReference type="ARBA" id="ARBA00012327"/>
    </source>
</evidence>
<dbReference type="GO" id="GO:0009102">
    <property type="term" value="P:biotin biosynthetic process"/>
    <property type="evidence" value="ECO:0007669"/>
    <property type="project" value="UniProtKB-UniRule"/>
</dbReference>
<protein>
    <recommendedName>
        <fullName evidence="3 8">Malonyl-[acyl-carrier protein] O-methyltransferase</fullName>
        <shortName evidence="8">Malonyl-ACP O-methyltransferase</shortName>
        <ecNumber evidence="3 8">2.1.1.197</ecNumber>
    </recommendedName>
    <alternativeName>
        <fullName evidence="8">Biotin synthesis protein BioC</fullName>
    </alternativeName>
</protein>
<comment type="function">
    <text evidence="8">Converts the free carboxyl group of a malonyl-thioester to its methyl ester by transfer of a methyl group from S-adenosyl-L-methionine (SAM). It allows to synthesize pimeloyl-ACP via the fatty acid synthetic pathway.</text>
</comment>
<keyword evidence="7 8" id="KW-0093">Biotin biosynthesis</keyword>
<dbReference type="UniPathway" id="UPA00078"/>
<keyword evidence="5 8" id="KW-0808">Transferase</keyword>
<evidence type="ECO:0000256" key="1">
    <source>
        <dbReference type="ARBA" id="ARBA00000852"/>
    </source>
</evidence>
<dbReference type="SUPFAM" id="SSF53335">
    <property type="entry name" value="S-adenosyl-L-methionine-dependent methyltransferases"/>
    <property type="match status" value="1"/>
</dbReference>
<organism evidence="10 11">
    <name type="scientific">Bacteroides nordii</name>
    <dbReference type="NCBI Taxonomy" id="291645"/>
    <lineage>
        <taxon>Bacteria</taxon>
        <taxon>Pseudomonadati</taxon>
        <taxon>Bacteroidota</taxon>
        <taxon>Bacteroidia</taxon>
        <taxon>Bacteroidales</taxon>
        <taxon>Bacteroidaceae</taxon>
        <taxon>Bacteroides</taxon>
    </lineage>
</organism>
<evidence type="ECO:0000256" key="4">
    <source>
        <dbReference type="ARBA" id="ARBA00022603"/>
    </source>
</evidence>
<dbReference type="CDD" id="cd02440">
    <property type="entry name" value="AdoMet_MTases"/>
    <property type="match status" value="1"/>
</dbReference>
<dbReference type="AlphaFoldDB" id="A0A413VXT5"/>
<accession>A0A413VXT5</accession>
<dbReference type="InterPro" id="IPR029063">
    <property type="entry name" value="SAM-dependent_MTases_sf"/>
</dbReference>
<dbReference type="Gene3D" id="3.40.50.150">
    <property type="entry name" value="Vaccinia Virus protein VP39"/>
    <property type="match status" value="1"/>
</dbReference>
<evidence type="ECO:0000256" key="7">
    <source>
        <dbReference type="ARBA" id="ARBA00022756"/>
    </source>
</evidence>
<evidence type="ECO:0000256" key="2">
    <source>
        <dbReference type="ARBA" id="ARBA00004746"/>
    </source>
</evidence>
<dbReference type="PANTHER" id="PTHR43861">
    <property type="entry name" value="TRANS-ACONITATE 2-METHYLTRANSFERASE-RELATED"/>
    <property type="match status" value="1"/>
</dbReference>
<reference evidence="10 11" key="1">
    <citation type="submission" date="2018-08" db="EMBL/GenBank/DDBJ databases">
        <title>A genome reference for cultivated species of the human gut microbiota.</title>
        <authorList>
            <person name="Zou Y."/>
            <person name="Xue W."/>
            <person name="Luo G."/>
        </authorList>
    </citation>
    <scope>NUCLEOTIDE SEQUENCE [LARGE SCALE GENOMIC DNA]</scope>
    <source>
        <strain evidence="10 11">AM40-30BH</strain>
    </source>
</reference>
<dbReference type="EC" id="2.1.1.197" evidence="3 8"/>
<evidence type="ECO:0000256" key="8">
    <source>
        <dbReference type="HAMAP-Rule" id="MF_00835"/>
    </source>
</evidence>
<comment type="similarity">
    <text evidence="8">Belongs to the methyltransferase superfamily.</text>
</comment>
<gene>
    <name evidence="8 10" type="primary">bioC</name>
    <name evidence="10" type="ORF">DW888_00820</name>
</gene>
<name>A0A413VXT5_9BACE</name>
<dbReference type="HAMAP" id="MF_00835">
    <property type="entry name" value="BioC"/>
    <property type="match status" value="1"/>
</dbReference>
<dbReference type="EMBL" id="QSGO01000001">
    <property type="protein sequence ID" value="RHB38394.1"/>
    <property type="molecule type" value="Genomic_DNA"/>
</dbReference>
<keyword evidence="6 8" id="KW-0949">S-adenosyl-L-methionine</keyword>
<evidence type="ECO:0000313" key="11">
    <source>
        <dbReference type="Proteomes" id="UP000284379"/>
    </source>
</evidence>
<dbReference type="InterPro" id="IPR013216">
    <property type="entry name" value="Methyltransf_11"/>
</dbReference>
<sequence>MNMDKNLIAERFSKAIGTYTREANIQQQIAEKMIHLLQQYLPPTPLGKVVEFGCGTGNYSRLLYHTLQPKQLLLNDICHDMQTCCEDLLNRGVGFLAGDAETLAFPEDTELITSCSTLQWFENPEHFFHRCTDYLSRNGYFAFTTFGQKNMEEIRSTTGHGLTYRSLRDLKASLAPMYDIIYAEEEVLPRTFTNPLQVLYHLKETGVTGTGKHHWTRRELNRFCEDYPRQSGNNRSVTLTYHPIYIIAKKKKQ</sequence>
<dbReference type="Proteomes" id="UP000284379">
    <property type="component" value="Unassembled WGS sequence"/>
</dbReference>
<evidence type="ECO:0000256" key="5">
    <source>
        <dbReference type="ARBA" id="ARBA00022679"/>
    </source>
</evidence>
<feature type="domain" description="Methyltransferase type 11" evidence="9">
    <location>
        <begin position="51"/>
        <end position="143"/>
    </location>
</feature>
<dbReference type="GO" id="GO:0008757">
    <property type="term" value="F:S-adenosylmethionine-dependent methyltransferase activity"/>
    <property type="evidence" value="ECO:0007669"/>
    <property type="project" value="InterPro"/>
</dbReference>
<dbReference type="GO" id="GO:0010340">
    <property type="term" value="F:carboxyl-O-methyltransferase activity"/>
    <property type="evidence" value="ECO:0007669"/>
    <property type="project" value="UniProtKB-UniRule"/>
</dbReference>
<comment type="caution">
    <text evidence="10">The sequence shown here is derived from an EMBL/GenBank/DDBJ whole genome shotgun (WGS) entry which is preliminary data.</text>
</comment>
<evidence type="ECO:0000313" key="10">
    <source>
        <dbReference type="EMBL" id="RHB38394.1"/>
    </source>
</evidence>
<proteinExistence type="inferred from homology"/>
<comment type="catalytic activity">
    <reaction evidence="1 8">
        <text>malonyl-[ACP] + S-adenosyl-L-methionine = malonyl-[ACP] methyl ester + S-adenosyl-L-homocysteine</text>
        <dbReference type="Rhea" id="RHEA:17105"/>
        <dbReference type="Rhea" id="RHEA-COMP:9623"/>
        <dbReference type="Rhea" id="RHEA-COMP:9954"/>
        <dbReference type="ChEBI" id="CHEBI:57856"/>
        <dbReference type="ChEBI" id="CHEBI:59789"/>
        <dbReference type="ChEBI" id="CHEBI:78449"/>
        <dbReference type="ChEBI" id="CHEBI:78845"/>
        <dbReference type="EC" id="2.1.1.197"/>
    </reaction>
</comment>
<keyword evidence="4 8" id="KW-0489">Methyltransferase</keyword>
<evidence type="ECO:0000256" key="6">
    <source>
        <dbReference type="ARBA" id="ARBA00022691"/>
    </source>
</evidence>
<dbReference type="Pfam" id="PF08241">
    <property type="entry name" value="Methyltransf_11"/>
    <property type="match status" value="1"/>
</dbReference>
<dbReference type="GO" id="GO:0032259">
    <property type="term" value="P:methylation"/>
    <property type="evidence" value="ECO:0007669"/>
    <property type="project" value="UniProtKB-KW"/>
</dbReference>